<keyword evidence="2" id="KW-1185">Reference proteome</keyword>
<accession>A0ABQ5ZQR1</accession>
<dbReference type="Proteomes" id="UP001156702">
    <property type="component" value="Unassembled WGS sequence"/>
</dbReference>
<gene>
    <name evidence="1" type="ORF">GCM10007923_53080</name>
</gene>
<protein>
    <submittedName>
        <fullName evidence="1">Uncharacterized protein</fullName>
    </submittedName>
</protein>
<evidence type="ECO:0000313" key="1">
    <source>
        <dbReference type="EMBL" id="GLR54091.1"/>
    </source>
</evidence>
<organism evidence="1 2">
    <name type="scientific">Shinella yambaruensis</name>
    <dbReference type="NCBI Taxonomy" id="415996"/>
    <lineage>
        <taxon>Bacteria</taxon>
        <taxon>Pseudomonadati</taxon>
        <taxon>Pseudomonadota</taxon>
        <taxon>Alphaproteobacteria</taxon>
        <taxon>Hyphomicrobiales</taxon>
        <taxon>Rhizobiaceae</taxon>
        <taxon>Shinella</taxon>
    </lineage>
</organism>
<comment type="caution">
    <text evidence="1">The sequence shown here is derived from an EMBL/GenBank/DDBJ whole genome shotgun (WGS) entry which is preliminary data.</text>
</comment>
<dbReference type="RefSeq" id="WP_244767737.1">
    <property type="nucleotide sequence ID" value="NZ_BSOP01000044.1"/>
</dbReference>
<proteinExistence type="predicted"/>
<name>A0ABQ5ZQR1_9HYPH</name>
<sequence>MGSYTSKGTFEPEELGALKSVFDELTSQPWFDASQEARESFARYLFETFPAVTFDPVRHRSIIEASARMFYTRDDI</sequence>
<evidence type="ECO:0000313" key="2">
    <source>
        <dbReference type="Proteomes" id="UP001156702"/>
    </source>
</evidence>
<dbReference type="EMBL" id="BSOP01000044">
    <property type="protein sequence ID" value="GLR54091.1"/>
    <property type="molecule type" value="Genomic_DNA"/>
</dbReference>
<reference evidence="2" key="1">
    <citation type="journal article" date="2019" name="Int. J. Syst. Evol. Microbiol.">
        <title>The Global Catalogue of Microorganisms (GCM) 10K type strain sequencing project: providing services to taxonomists for standard genome sequencing and annotation.</title>
        <authorList>
            <consortium name="The Broad Institute Genomics Platform"/>
            <consortium name="The Broad Institute Genome Sequencing Center for Infectious Disease"/>
            <person name="Wu L."/>
            <person name="Ma J."/>
        </authorList>
    </citation>
    <scope>NUCLEOTIDE SEQUENCE [LARGE SCALE GENOMIC DNA]</scope>
    <source>
        <strain evidence="2">NBRC 102122</strain>
    </source>
</reference>